<evidence type="ECO:0000259" key="11">
    <source>
        <dbReference type="PROSITE" id="PS51635"/>
    </source>
</evidence>
<keyword evidence="4 8" id="KW-0442">Lipid degradation</keyword>
<feature type="domain" description="PNPLA" evidence="11">
    <location>
        <begin position="229"/>
        <end position="426"/>
    </location>
</feature>
<dbReference type="EMBL" id="ML736158">
    <property type="protein sequence ID" value="KAE8382938.1"/>
    <property type="molecule type" value="Genomic_DNA"/>
</dbReference>
<name>A0A5N7BMS2_9EURO</name>
<dbReference type="EC" id="3.1.1.-" evidence="9"/>
<dbReference type="InterPro" id="IPR002641">
    <property type="entry name" value="PNPLA_dom"/>
</dbReference>
<keyword evidence="7" id="KW-0472">Membrane</keyword>
<dbReference type="GO" id="GO:0016042">
    <property type="term" value="P:lipid catabolic process"/>
    <property type="evidence" value="ECO:0007669"/>
    <property type="project" value="UniProtKB-UniRule"/>
</dbReference>
<evidence type="ECO:0000256" key="4">
    <source>
        <dbReference type="ARBA" id="ARBA00022963"/>
    </source>
</evidence>
<comment type="function">
    <text evidence="1">Probable lipid hydrolase.</text>
</comment>
<feature type="active site" description="Proton acceptor" evidence="8">
    <location>
        <position position="413"/>
    </location>
</feature>
<organism evidence="12 13">
    <name type="scientific">Aspergillus bertholletiae</name>
    <dbReference type="NCBI Taxonomy" id="1226010"/>
    <lineage>
        <taxon>Eukaryota</taxon>
        <taxon>Fungi</taxon>
        <taxon>Dikarya</taxon>
        <taxon>Ascomycota</taxon>
        <taxon>Pezizomycotina</taxon>
        <taxon>Eurotiomycetes</taxon>
        <taxon>Eurotiomycetidae</taxon>
        <taxon>Eurotiales</taxon>
        <taxon>Aspergillaceae</taxon>
        <taxon>Aspergillus</taxon>
        <taxon>Aspergillus subgen. Circumdati</taxon>
    </lineage>
</organism>
<dbReference type="SUPFAM" id="SSF52151">
    <property type="entry name" value="FabD/lysophospholipase-like"/>
    <property type="match status" value="1"/>
</dbReference>
<protein>
    <recommendedName>
        <fullName evidence="9">Patatin-like phospholipase domain-containing protein</fullName>
        <ecNumber evidence="9">3.1.1.-</ecNumber>
    </recommendedName>
</protein>
<dbReference type="InterPro" id="IPR016035">
    <property type="entry name" value="Acyl_Trfase/lysoPLipase"/>
</dbReference>
<evidence type="ECO:0000256" key="7">
    <source>
        <dbReference type="ARBA" id="ARBA00023136"/>
    </source>
</evidence>
<feature type="short sequence motif" description="GXSXG" evidence="8">
    <location>
        <begin position="260"/>
        <end position="264"/>
    </location>
</feature>
<dbReference type="Gene3D" id="3.40.1090.10">
    <property type="entry name" value="Cytosolic phospholipase A2 catalytic domain"/>
    <property type="match status" value="1"/>
</dbReference>
<dbReference type="CDD" id="cd07230">
    <property type="entry name" value="Pat_TGL4-5_like"/>
    <property type="match status" value="1"/>
</dbReference>
<keyword evidence="3 8" id="KW-0378">Hydrolase</keyword>
<comment type="function">
    <text evidence="9">Lipid hydrolase.</text>
</comment>
<dbReference type="PANTHER" id="PTHR14226">
    <property type="entry name" value="NEUROPATHY TARGET ESTERASE/SWISS CHEESE D.MELANOGASTER"/>
    <property type="match status" value="1"/>
</dbReference>
<gene>
    <name evidence="12" type="ORF">BDV26DRAFT_252351</name>
</gene>
<evidence type="ECO:0000256" key="3">
    <source>
        <dbReference type="ARBA" id="ARBA00022801"/>
    </source>
</evidence>
<evidence type="ECO:0000256" key="1">
    <source>
        <dbReference type="ARBA" id="ARBA00002682"/>
    </source>
</evidence>
<evidence type="ECO:0000256" key="10">
    <source>
        <dbReference type="SAM" id="MobiDB-lite"/>
    </source>
</evidence>
<comment type="similarity">
    <text evidence="9">Belongs to the PLPL family.</text>
</comment>
<dbReference type="OrthoDB" id="10049244at2759"/>
<accession>A0A5N7BMS2</accession>
<evidence type="ECO:0000256" key="6">
    <source>
        <dbReference type="ARBA" id="ARBA00023098"/>
    </source>
</evidence>
<keyword evidence="6 8" id="KW-0443">Lipid metabolism</keyword>
<evidence type="ECO:0000313" key="13">
    <source>
        <dbReference type="Proteomes" id="UP000326198"/>
    </source>
</evidence>
<keyword evidence="5" id="KW-1133">Transmembrane helix</keyword>
<keyword evidence="12" id="KW-0808">Transferase</keyword>
<evidence type="ECO:0000256" key="5">
    <source>
        <dbReference type="ARBA" id="ARBA00022989"/>
    </source>
</evidence>
<dbReference type="PANTHER" id="PTHR14226:SF10">
    <property type="entry name" value="TRIACYLGLYCEROL LIPASE 4-RELATED"/>
    <property type="match status" value="1"/>
</dbReference>
<dbReference type="PROSITE" id="PS51635">
    <property type="entry name" value="PNPLA"/>
    <property type="match status" value="1"/>
</dbReference>
<evidence type="ECO:0000313" key="12">
    <source>
        <dbReference type="EMBL" id="KAE8382938.1"/>
    </source>
</evidence>
<dbReference type="GO" id="GO:0016740">
    <property type="term" value="F:transferase activity"/>
    <property type="evidence" value="ECO:0007669"/>
    <property type="project" value="UniProtKB-KW"/>
</dbReference>
<dbReference type="GO" id="GO:0004806">
    <property type="term" value="F:triacylglycerol lipase activity"/>
    <property type="evidence" value="ECO:0007669"/>
    <property type="project" value="InterPro"/>
</dbReference>
<dbReference type="Pfam" id="PF01734">
    <property type="entry name" value="Patatin"/>
    <property type="match status" value="1"/>
</dbReference>
<dbReference type="InterPro" id="IPR021771">
    <property type="entry name" value="Triacylglycerol_lipase_N"/>
</dbReference>
<comment type="subcellular location">
    <subcellularLocation>
        <location evidence="9">Membrane</location>
        <topology evidence="9">Single-pass membrane protein</topology>
    </subcellularLocation>
</comment>
<dbReference type="InterPro" id="IPR050301">
    <property type="entry name" value="NTE"/>
</dbReference>
<reference evidence="12 13" key="1">
    <citation type="submission" date="2019-04" db="EMBL/GenBank/DDBJ databases">
        <title>Friends and foes A comparative genomics studyof 23 Aspergillus species from section Flavi.</title>
        <authorList>
            <consortium name="DOE Joint Genome Institute"/>
            <person name="Kjaerbolling I."/>
            <person name="Vesth T."/>
            <person name="Frisvad J.C."/>
            <person name="Nybo J.L."/>
            <person name="Theobald S."/>
            <person name="Kildgaard S."/>
            <person name="Isbrandt T."/>
            <person name="Kuo A."/>
            <person name="Sato A."/>
            <person name="Lyhne E.K."/>
            <person name="Kogle M.E."/>
            <person name="Wiebenga A."/>
            <person name="Kun R.S."/>
            <person name="Lubbers R.J."/>
            <person name="Makela M.R."/>
            <person name="Barry K."/>
            <person name="Chovatia M."/>
            <person name="Clum A."/>
            <person name="Daum C."/>
            <person name="Haridas S."/>
            <person name="He G."/>
            <person name="LaButti K."/>
            <person name="Lipzen A."/>
            <person name="Mondo S."/>
            <person name="Riley R."/>
            <person name="Salamov A."/>
            <person name="Simmons B.A."/>
            <person name="Magnuson J.K."/>
            <person name="Henrissat B."/>
            <person name="Mortensen U.H."/>
            <person name="Larsen T.O."/>
            <person name="Devries R.P."/>
            <person name="Grigoriev I.V."/>
            <person name="Machida M."/>
            <person name="Baker S.E."/>
            <person name="Andersen M.R."/>
        </authorList>
    </citation>
    <scope>NUCLEOTIDE SEQUENCE [LARGE SCALE GENOMIC DNA]</scope>
    <source>
        <strain evidence="12 13">IBT 29228</strain>
    </source>
</reference>
<dbReference type="Pfam" id="PF11815">
    <property type="entry name" value="DUF3336"/>
    <property type="match status" value="1"/>
</dbReference>
<dbReference type="GO" id="GO:0016020">
    <property type="term" value="C:membrane"/>
    <property type="evidence" value="ECO:0007669"/>
    <property type="project" value="UniProtKB-SubCell"/>
</dbReference>
<feature type="active site" description="Nucleophile" evidence="8">
    <location>
        <position position="262"/>
    </location>
</feature>
<proteinExistence type="inferred from homology"/>
<dbReference type="Proteomes" id="UP000326198">
    <property type="component" value="Unassembled WGS sequence"/>
</dbReference>
<dbReference type="AlphaFoldDB" id="A0A5N7BMS2"/>
<keyword evidence="13" id="KW-1185">Reference proteome</keyword>
<feature type="compositionally biased region" description="Polar residues" evidence="10">
    <location>
        <begin position="722"/>
        <end position="747"/>
    </location>
</feature>
<feature type="compositionally biased region" description="Polar residues" evidence="10">
    <location>
        <begin position="756"/>
        <end position="778"/>
    </location>
</feature>
<evidence type="ECO:0000256" key="9">
    <source>
        <dbReference type="RuleBase" id="RU362055"/>
    </source>
</evidence>
<comment type="caution">
    <text evidence="8">Lacks conserved residue(s) required for the propagation of feature annotation.</text>
</comment>
<evidence type="ECO:0000256" key="8">
    <source>
        <dbReference type="PROSITE-ProRule" id="PRU01161"/>
    </source>
</evidence>
<evidence type="ECO:0000256" key="2">
    <source>
        <dbReference type="ARBA" id="ARBA00022692"/>
    </source>
</evidence>
<feature type="region of interest" description="Disordered" evidence="10">
    <location>
        <begin position="722"/>
        <end position="778"/>
    </location>
</feature>
<dbReference type="GO" id="GO:0006641">
    <property type="term" value="P:triglyceride metabolic process"/>
    <property type="evidence" value="ECO:0007669"/>
    <property type="project" value="UniProtKB-ARBA"/>
</dbReference>
<keyword evidence="2" id="KW-0812">Transmembrane</keyword>
<sequence length="778" mass="86999">MAILHDSPIIRPHCHTKSKHVLKPSSVKEVSGARFHFLPRAVSLPSLSSVIKSSLTWAGDTLYNVNQDGSSKVDKGGHAATHDRKQVLYLKMRNAVSYKEWKDCAYELDELEDNNSWKATFESSEYDPYLVQERLKQLEEARTSCDVSRMIFLIRTSLSRDLGNMRNDSLYRHSHVGTKDLIDQYITTALGTISSLVDLSAKDRCDGLELKYILDQLLAARQAFGRSALLFSGGATFGMNHIGVLKALWQAKLLPRIISGASAGSIVCAVFCTRTDDELPLLLDTFAYGDFAVFNDPDQEENILQKTARFLKYGSFLDISNLAKVMRNWLGDITFQEAYNRTRRILNICVSSAGIYELPKLLNYITAPNVLIWSAVAVSCSVPLVFSPFVLMAKDPETGEAVPWNDLHRQYIDGSVDGDLPMTRLSEMFNVNHFIVSQVNPHVIPFLPKYDGPTHETLQTPSLTSRLFHTMTHLAKDEILHRLTVLSDLGIFPTSLTKTVSIVNQKYSGDINIYPEILYTHFPVILKNPTTEFMLQACLSGERATWPKLRRIRNHCAIELALDSAIQQMRARVAFSSSQIALRTIGLPGYSYTIDGSCGRGRLLNRRSSYSHEVERAKHIRANSGRRARPLLRRCCSVQSPEQLSDTDRQDETDDDRAVACESYFPELNNDLSPTESGTDEETRPLALERLGLADGRPIYHQPSHWSAPHGALPSLRSLPTTSVHSRRSSIGTQYQSSAHVTDSPSTPAHFLSAKLISSPQSRTLRMTPTSHSDMSPA</sequence>